<dbReference type="CDD" id="cd04301">
    <property type="entry name" value="NAT_SF"/>
    <property type="match status" value="1"/>
</dbReference>
<name>A0AAV9N2L2_9EURO</name>
<dbReference type="EMBL" id="JAVRRD010000022">
    <property type="protein sequence ID" value="KAK5048347.1"/>
    <property type="molecule type" value="Genomic_DNA"/>
</dbReference>
<evidence type="ECO:0000313" key="2">
    <source>
        <dbReference type="EMBL" id="KAK5048347.1"/>
    </source>
</evidence>
<protein>
    <recommendedName>
        <fullName evidence="4">N-acetyltransferase domain-containing protein</fullName>
    </recommendedName>
</protein>
<feature type="signal peptide" evidence="1">
    <location>
        <begin position="1"/>
        <end position="27"/>
    </location>
</feature>
<evidence type="ECO:0008006" key="4">
    <source>
        <dbReference type="Google" id="ProtNLM"/>
    </source>
</evidence>
<dbReference type="PANTHER" id="PTHR42791:SF2">
    <property type="entry name" value="N-ACETYLTRANSFERASE DOMAIN-CONTAINING PROTEIN"/>
    <property type="match status" value="1"/>
</dbReference>
<dbReference type="SUPFAM" id="SSF55729">
    <property type="entry name" value="Acyl-CoA N-acyltransferases (Nat)"/>
    <property type="match status" value="1"/>
</dbReference>
<evidence type="ECO:0000313" key="3">
    <source>
        <dbReference type="Proteomes" id="UP001358417"/>
    </source>
</evidence>
<dbReference type="Proteomes" id="UP001358417">
    <property type="component" value="Unassembled WGS sequence"/>
</dbReference>
<comment type="caution">
    <text evidence="2">The sequence shown here is derived from an EMBL/GenBank/DDBJ whole genome shotgun (WGS) entry which is preliminary data.</text>
</comment>
<accession>A0AAV9N2L2</accession>
<dbReference type="Gene3D" id="3.40.630.30">
    <property type="match status" value="1"/>
</dbReference>
<organism evidence="2 3">
    <name type="scientific">Exophiala bonariae</name>
    <dbReference type="NCBI Taxonomy" id="1690606"/>
    <lineage>
        <taxon>Eukaryota</taxon>
        <taxon>Fungi</taxon>
        <taxon>Dikarya</taxon>
        <taxon>Ascomycota</taxon>
        <taxon>Pezizomycotina</taxon>
        <taxon>Eurotiomycetes</taxon>
        <taxon>Chaetothyriomycetidae</taxon>
        <taxon>Chaetothyriales</taxon>
        <taxon>Herpotrichiellaceae</taxon>
        <taxon>Exophiala</taxon>
    </lineage>
</organism>
<proteinExistence type="predicted"/>
<gene>
    <name evidence="2" type="ORF">LTR84_006017</name>
</gene>
<dbReference type="GeneID" id="89974191"/>
<keyword evidence="1" id="KW-0732">Signal</keyword>
<dbReference type="AlphaFoldDB" id="A0AAV9N2L2"/>
<sequence length="269" mass="30151">MSWFQILSQPLAILVLQVSWLCSVASATQSLLTTAIKIRNATVNDAEQITCIIQEAFRGAPHVKYVNEFMDLHPRHLFNCLLGGVSTMLDNPDVMIQVALLPNNSAPHDLVPVGVAIWEFPEAWPRISPSWTSGLFLHSPDALEMDEDCLLIVNISRAIDFDHQFSAAQRDYLDKSYPKSQQYYLNTLGTHPDYQRRGAGGALVNSGIEVGKKSNRNENVTATLIATEAGEPLYLHLSWESIKNFTVKSMDVVAGVREQWRFDIMKHDI</sequence>
<dbReference type="PANTHER" id="PTHR42791">
    <property type="entry name" value="GNAT FAMILY ACETYLTRANSFERASE"/>
    <property type="match status" value="1"/>
</dbReference>
<keyword evidence="3" id="KW-1185">Reference proteome</keyword>
<dbReference type="InterPro" id="IPR016181">
    <property type="entry name" value="Acyl_CoA_acyltransferase"/>
</dbReference>
<dbReference type="RefSeq" id="XP_064703805.1">
    <property type="nucleotide sequence ID" value="XM_064849581.1"/>
</dbReference>
<feature type="chain" id="PRO_5043541422" description="N-acetyltransferase domain-containing protein" evidence="1">
    <location>
        <begin position="28"/>
        <end position="269"/>
    </location>
</feature>
<dbReference type="InterPro" id="IPR052523">
    <property type="entry name" value="Trichothecene_AcTrans"/>
</dbReference>
<reference evidence="2 3" key="1">
    <citation type="submission" date="2023-08" db="EMBL/GenBank/DDBJ databases">
        <title>Black Yeasts Isolated from many extreme environments.</title>
        <authorList>
            <person name="Coleine C."/>
            <person name="Stajich J.E."/>
            <person name="Selbmann L."/>
        </authorList>
    </citation>
    <scope>NUCLEOTIDE SEQUENCE [LARGE SCALE GENOMIC DNA]</scope>
    <source>
        <strain evidence="2 3">CCFEE 5792</strain>
    </source>
</reference>
<evidence type="ECO:0000256" key="1">
    <source>
        <dbReference type="SAM" id="SignalP"/>
    </source>
</evidence>